<reference evidence="3" key="1">
    <citation type="journal article" date="2013" name="Science">
        <title>The Amborella genome and the evolution of flowering plants.</title>
        <authorList>
            <consortium name="Amborella Genome Project"/>
        </authorList>
    </citation>
    <scope>NUCLEOTIDE SEQUENCE [LARGE SCALE GENOMIC DNA]</scope>
</reference>
<feature type="region of interest" description="Disordered" evidence="1">
    <location>
        <begin position="1"/>
        <end position="39"/>
    </location>
</feature>
<evidence type="ECO:0000313" key="2">
    <source>
        <dbReference type="EMBL" id="ERN10585.1"/>
    </source>
</evidence>
<organism evidence="2 3">
    <name type="scientific">Amborella trichopoda</name>
    <dbReference type="NCBI Taxonomy" id="13333"/>
    <lineage>
        <taxon>Eukaryota</taxon>
        <taxon>Viridiplantae</taxon>
        <taxon>Streptophyta</taxon>
        <taxon>Embryophyta</taxon>
        <taxon>Tracheophyta</taxon>
        <taxon>Spermatophyta</taxon>
        <taxon>Magnoliopsida</taxon>
        <taxon>Amborellales</taxon>
        <taxon>Amborellaceae</taxon>
        <taxon>Amborella</taxon>
    </lineage>
</organism>
<sequence length="115" mass="12708">MAKSKQEQEQEQAVATEEEEVVHASSLSQSWNHHGGGDDGGLCENPFARLLELGEELYDVVHTKQALDIEEVAHAVRWKEGGHGAVRRALAPLVATRCTCWVLVQERRDPAVPVD</sequence>
<dbReference type="Proteomes" id="UP000017836">
    <property type="component" value="Unassembled WGS sequence"/>
</dbReference>
<keyword evidence="3" id="KW-1185">Reference proteome</keyword>
<dbReference type="EMBL" id="KI392812">
    <property type="protein sequence ID" value="ERN10585.1"/>
    <property type="molecule type" value="Genomic_DNA"/>
</dbReference>
<gene>
    <name evidence="2" type="ORF">AMTR_s00028p00112370</name>
</gene>
<evidence type="ECO:0000313" key="3">
    <source>
        <dbReference type="Proteomes" id="UP000017836"/>
    </source>
</evidence>
<dbReference type="AlphaFoldDB" id="W1PTH0"/>
<protein>
    <submittedName>
        <fullName evidence="2">Uncharacterized protein</fullName>
    </submittedName>
</protein>
<evidence type="ECO:0000256" key="1">
    <source>
        <dbReference type="SAM" id="MobiDB-lite"/>
    </source>
</evidence>
<dbReference type="HOGENOM" id="CLU_2112151_0_0_1"/>
<dbReference type="Gramene" id="ERN10585">
    <property type="protein sequence ID" value="ERN10585"/>
    <property type="gene ID" value="AMTR_s00028p00112370"/>
</dbReference>
<accession>W1PTH0</accession>
<name>W1PTH0_AMBTC</name>
<proteinExistence type="predicted"/>